<keyword evidence="2" id="KW-0812">Transmembrane</keyword>
<evidence type="ECO:0000256" key="1">
    <source>
        <dbReference type="ARBA" id="ARBA00004141"/>
    </source>
</evidence>
<dbReference type="Gene3D" id="1.10.3380.10">
    <property type="entry name" value="Sec63 N-terminal domain-like domain"/>
    <property type="match status" value="1"/>
</dbReference>
<comment type="subcellular location">
    <subcellularLocation>
        <location evidence="1">Membrane</location>
        <topology evidence="1">Multi-pass membrane protein</topology>
    </subcellularLocation>
</comment>
<keyword evidence="4" id="KW-0472">Membrane</keyword>
<dbReference type="PANTHER" id="PTHR24075:SF5">
    <property type="entry name" value="U5 SMALL NUCLEAR RIBONUCLEOPROTEIN 200 KDA HELICASE"/>
    <property type="match status" value="1"/>
</dbReference>
<proteinExistence type="predicted"/>
<gene>
    <name evidence="6" type="ORF">Dsin_003861</name>
</gene>
<comment type="caution">
    <text evidence="6">The sequence shown here is derived from an EMBL/GenBank/DDBJ whole genome shotgun (WGS) entry which is preliminary data.</text>
</comment>
<evidence type="ECO:0000313" key="6">
    <source>
        <dbReference type="EMBL" id="KAK3231980.1"/>
    </source>
</evidence>
<evidence type="ECO:0000259" key="5">
    <source>
        <dbReference type="Pfam" id="PF02889"/>
    </source>
</evidence>
<dbReference type="GO" id="GO:0003724">
    <property type="term" value="F:RNA helicase activity"/>
    <property type="evidence" value="ECO:0007669"/>
    <property type="project" value="TreeGrafter"/>
</dbReference>
<evidence type="ECO:0000256" key="4">
    <source>
        <dbReference type="ARBA" id="ARBA00023136"/>
    </source>
</evidence>
<dbReference type="EMBL" id="JANJYJ010000001">
    <property type="protein sequence ID" value="KAK3231980.1"/>
    <property type="molecule type" value="Genomic_DNA"/>
</dbReference>
<evidence type="ECO:0000256" key="3">
    <source>
        <dbReference type="ARBA" id="ARBA00022989"/>
    </source>
</evidence>
<dbReference type="InterPro" id="IPR004179">
    <property type="entry name" value="Sec63-dom"/>
</dbReference>
<dbReference type="GO" id="GO:0016020">
    <property type="term" value="C:membrane"/>
    <property type="evidence" value="ECO:0007669"/>
    <property type="project" value="UniProtKB-SubCell"/>
</dbReference>
<dbReference type="GO" id="GO:0003723">
    <property type="term" value="F:RNA binding"/>
    <property type="evidence" value="ECO:0007669"/>
    <property type="project" value="TreeGrafter"/>
</dbReference>
<dbReference type="GO" id="GO:0000388">
    <property type="term" value="P:spliceosome conformational change to release U4 (or U4atac) and U1 (or U11)"/>
    <property type="evidence" value="ECO:0007669"/>
    <property type="project" value="TreeGrafter"/>
</dbReference>
<evidence type="ECO:0000313" key="7">
    <source>
        <dbReference type="Proteomes" id="UP001281410"/>
    </source>
</evidence>
<dbReference type="Proteomes" id="UP001281410">
    <property type="component" value="Unassembled WGS sequence"/>
</dbReference>
<keyword evidence="7" id="KW-1185">Reference proteome</keyword>
<dbReference type="GO" id="GO:0005681">
    <property type="term" value="C:spliceosomal complex"/>
    <property type="evidence" value="ECO:0007669"/>
    <property type="project" value="TreeGrafter"/>
</dbReference>
<reference evidence="6" key="1">
    <citation type="journal article" date="2023" name="Plant J.">
        <title>Genome sequences and population genomics provide insights into the demographic history, inbreeding, and mutation load of two 'living fossil' tree species of Dipteronia.</title>
        <authorList>
            <person name="Feng Y."/>
            <person name="Comes H.P."/>
            <person name="Chen J."/>
            <person name="Zhu S."/>
            <person name="Lu R."/>
            <person name="Zhang X."/>
            <person name="Li P."/>
            <person name="Qiu J."/>
            <person name="Olsen K.M."/>
            <person name="Qiu Y."/>
        </authorList>
    </citation>
    <scope>NUCLEOTIDE SEQUENCE</scope>
    <source>
        <strain evidence="6">NBL</strain>
    </source>
</reference>
<dbReference type="Pfam" id="PF02889">
    <property type="entry name" value="Sec63"/>
    <property type="match status" value="1"/>
</dbReference>
<organism evidence="6 7">
    <name type="scientific">Dipteronia sinensis</name>
    <dbReference type="NCBI Taxonomy" id="43782"/>
    <lineage>
        <taxon>Eukaryota</taxon>
        <taxon>Viridiplantae</taxon>
        <taxon>Streptophyta</taxon>
        <taxon>Embryophyta</taxon>
        <taxon>Tracheophyta</taxon>
        <taxon>Spermatophyta</taxon>
        <taxon>Magnoliopsida</taxon>
        <taxon>eudicotyledons</taxon>
        <taxon>Gunneridae</taxon>
        <taxon>Pentapetalae</taxon>
        <taxon>rosids</taxon>
        <taxon>malvids</taxon>
        <taxon>Sapindales</taxon>
        <taxon>Sapindaceae</taxon>
        <taxon>Hippocastanoideae</taxon>
        <taxon>Acereae</taxon>
        <taxon>Dipteronia</taxon>
    </lineage>
</organism>
<sequence length="116" mass="13134">MKGLLKILASAPEYAQLPIPSGDEDVERRLINYQRFSLKNPRCIDLHVKANALLQAHFSRQYVGWNLALDQWEVLLSASRLLQAMVDVISSNGWLNLALLAMEVSQMVTQYLYMGA</sequence>
<keyword evidence="3" id="KW-1133">Transmembrane helix</keyword>
<dbReference type="AlphaFoldDB" id="A0AAE0B9X1"/>
<dbReference type="PANTHER" id="PTHR24075">
    <property type="entry name" value="SEC63 DOMAIN-CONTAINING"/>
    <property type="match status" value="1"/>
</dbReference>
<evidence type="ECO:0000256" key="2">
    <source>
        <dbReference type="ARBA" id="ARBA00022692"/>
    </source>
</evidence>
<dbReference type="SUPFAM" id="SSF158702">
    <property type="entry name" value="Sec63 N-terminal domain-like"/>
    <property type="match status" value="1"/>
</dbReference>
<name>A0AAE0B9X1_9ROSI</name>
<feature type="domain" description="SEC63" evidence="5">
    <location>
        <begin position="2"/>
        <end position="112"/>
    </location>
</feature>
<protein>
    <recommendedName>
        <fullName evidence="5">SEC63 domain-containing protein</fullName>
    </recommendedName>
</protein>
<accession>A0AAE0B9X1</accession>